<protein>
    <recommendedName>
        <fullName evidence="1">DUF1918 domain-containing protein</fullName>
    </recommendedName>
</protein>
<dbReference type="Gene3D" id="2.30.30.440">
    <property type="entry name" value="Domain of unknown function DUF1918"/>
    <property type="match status" value="1"/>
</dbReference>
<dbReference type="Proteomes" id="UP001501842">
    <property type="component" value="Unassembled WGS sequence"/>
</dbReference>
<dbReference type="InterPro" id="IPR015035">
    <property type="entry name" value="DUF1918"/>
</dbReference>
<organism evidence="2 3">
    <name type="scientific">Actinocorallia aurantiaca</name>
    <dbReference type="NCBI Taxonomy" id="46204"/>
    <lineage>
        <taxon>Bacteria</taxon>
        <taxon>Bacillati</taxon>
        <taxon>Actinomycetota</taxon>
        <taxon>Actinomycetes</taxon>
        <taxon>Streptosporangiales</taxon>
        <taxon>Thermomonosporaceae</taxon>
        <taxon>Actinocorallia</taxon>
    </lineage>
</organism>
<name>A0ABN3U4R7_9ACTN</name>
<sequence>MKAAVGDRIDILRHDEHGVFRDGVVVEVPNPAGDPPYYVRWSDNGHISLFFPGPDARVTHYAGHPAPG</sequence>
<reference evidence="2 3" key="1">
    <citation type="journal article" date="2019" name="Int. J. Syst. Evol. Microbiol.">
        <title>The Global Catalogue of Microorganisms (GCM) 10K type strain sequencing project: providing services to taxonomists for standard genome sequencing and annotation.</title>
        <authorList>
            <consortium name="The Broad Institute Genomics Platform"/>
            <consortium name="The Broad Institute Genome Sequencing Center for Infectious Disease"/>
            <person name="Wu L."/>
            <person name="Ma J."/>
        </authorList>
    </citation>
    <scope>NUCLEOTIDE SEQUENCE [LARGE SCALE GENOMIC DNA]</scope>
    <source>
        <strain evidence="2 3">JCM 8201</strain>
    </source>
</reference>
<keyword evidence="3" id="KW-1185">Reference proteome</keyword>
<evidence type="ECO:0000259" key="1">
    <source>
        <dbReference type="Pfam" id="PF08940"/>
    </source>
</evidence>
<dbReference type="SUPFAM" id="SSF50118">
    <property type="entry name" value="Cell growth inhibitor/plasmid maintenance toxic component"/>
    <property type="match status" value="1"/>
</dbReference>
<dbReference type="Pfam" id="PF08940">
    <property type="entry name" value="DUF1918"/>
    <property type="match status" value="1"/>
</dbReference>
<accession>A0ABN3U4R7</accession>
<comment type="caution">
    <text evidence="2">The sequence shown here is derived from an EMBL/GenBank/DDBJ whole genome shotgun (WGS) entry which is preliminary data.</text>
</comment>
<dbReference type="EMBL" id="BAAATZ010000007">
    <property type="protein sequence ID" value="GAA2724564.1"/>
    <property type="molecule type" value="Genomic_DNA"/>
</dbReference>
<dbReference type="RefSeq" id="WP_344450243.1">
    <property type="nucleotide sequence ID" value="NZ_BAAATZ010000007.1"/>
</dbReference>
<feature type="domain" description="DUF1918" evidence="1">
    <location>
        <begin position="1"/>
        <end position="58"/>
    </location>
</feature>
<evidence type="ECO:0000313" key="2">
    <source>
        <dbReference type="EMBL" id="GAA2724564.1"/>
    </source>
</evidence>
<proteinExistence type="predicted"/>
<evidence type="ECO:0000313" key="3">
    <source>
        <dbReference type="Proteomes" id="UP001501842"/>
    </source>
</evidence>
<gene>
    <name evidence="2" type="ORF">GCM10010439_22480</name>
</gene>